<dbReference type="Proteomes" id="UP000002484">
    <property type="component" value="Chromosome"/>
</dbReference>
<evidence type="ECO:0000256" key="3">
    <source>
        <dbReference type="SAM" id="MobiDB-lite"/>
    </source>
</evidence>
<dbReference type="STRING" id="298654.FraEuI1c_6601"/>
<dbReference type="InterPro" id="IPR036388">
    <property type="entry name" value="WH-like_DNA-bd_sf"/>
</dbReference>
<feature type="compositionally biased region" description="Low complexity" evidence="3">
    <location>
        <begin position="16"/>
        <end position="28"/>
    </location>
</feature>
<evidence type="ECO:0000256" key="1">
    <source>
        <dbReference type="ARBA" id="ARBA00022741"/>
    </source>
</evidence>
<dbReference type="GO" id="GO:0005524">
    <property type="term" value="F:ATP binding"/>
    <property type="evidence" value="ECO:0007669"/>
    <property type="project" value="UniProtKB-KW"/>
</dbReference>
<dbReference type="EMBL" id="CP002299">
    <property type="protein sequence ID" value="ADP84575.1"/>
    <property type="molecule type" value="Genomic_DNA"/>
</dbReference>
<dbReference type="GO" id="GO:0005737">
    <property type="term" value="C:cytoplasm"/>
    <property type="evidence" value="ECO:0007669"/>
    <property type="project" value="TreeGrafter"/>
</dbReference>
<dbReference type="eggNOG" id="COG2771">
    <property type="taxonomic scope" value="Bacteria"/>
</dbReference>
<evidence type="ECO:0000256" key="2">
    <source>
        <dbReference type="ARBA" id="ARBA00022840"/>
    </source>
</evidence>
<dbReference type="Pfam" id="PF13191">
    <property type="entry name" value="AAA_16"/>
    <property type="match status" value="1"/>
</dbReference>
<dbReference type="Gene3D" id="1.10.10.10">
    <property type="entry name" value="Winged helix-like DNA-binding domain superfamily/Winged helix DNA-binding domain"/>
    <property type="match status" value="1"/>
</dbReference>
<accession>E3J9S2</accession>
<dbReference type="HOGENOM" id="CLU_006850_4_1_11"/>
<keyword evidence="1" id="KW-0547">Nucleotide-binding</keyword>
<dbReference type="GO" id="GO:0004016">
    <property type="term" value="F:adenylate cyclase activity"/>
    <property type="evidence" value="ECO:0007669"/>
    <property type="project" value="TreeGrafter"/>
</dbReference>
<dbReference type="PANTHER" id="PTHR16305">
    <property type="entry name" value="TESTICULAR SOLUBLE ADENYLYL CYCLASE"/>
    <property type="match status" value="1"/>
</dbReference>
<dbReference type="GO" id="GO:0006355">
    <property type="term" value="P:regulation of DNA-templated transcription"/>
    <property type="evidence" value="ECO:0007669"/>
    <property type="project" value="InterPro"/>
</dbReference>
<dbReference type="AlphaFoldDB" id="E3J9S2"/>
<dbReference type="PANTHER" id="PTHR16305:SF35">
    <property type="entry name" value="TRANSCRIPTIONAL ACTIVATOR DOMAIN"/>
    <property type="match status" value="1"/>
</dbReference>
<dbReference type="InterPro" id="IPR000792">
    <property type="entry name" value="Tscrpt_reg_LuxR_C"/>
</dbReference>
<dbReference type="SUPFAM" id="SSF46894">
    <property type="entry name" value="C-terminal effector domain of the bipartite response regulators"/>
    <property type="match status" value="1"/>
</dbReference>
<gene>
    <name evidence="5" type="ordered locus">FraEuI1c_6601</name>
</gene>
<keyword evidence="6" id="KW-1185">Reference proteome</keyword>
<reference evidence="5 6" key="1">
    <citation type="submission" date="2010-10" db="EMBL/GenBank/DDBJ databases">
        <title>Complete sequence of Frankia sp. EuI1c.</title>
        <authorList>
            <consortium name="US DOE Joint Genome Institute"/>
            <person name="Lucas S."/>
            <person name="Copeland A."/>
            <person name="Lapidus A."/>
            <person name="Cheng J.-F."/>
            <person name="Bruce D."/>
            <person name="Goodwin L."/>
            <person name="Pitluck S."/>
            <person name="Chertkov O."/>
            <person name="Detter J.C."/>
            <person name="Han C."/>
            <person name="Tapia R."/>
            <person name="Land M."/>
            <person name="Hauser L."/>
            <person name="Jeffries C."/>
            <person name="Kyrpides N."/>
            <person name="Ivanova N."/>
            <person name="Mikhailova N."/>
            <person name="Beauchemin N."/>
            <person name="Sen A."/>
            <person name="Sur S.A."/>
            <person name="Gtari M."/>
            <person name="Wall L."/>
            <person name="Tisa L."/>
            <person name="Woyke T."/>
        </authorList>
    </citation>
    <scope>NUCLEOTIDE SEQUENCE [LARGE SCALE GENOMIC DNA]</scope>
    <source>
        <strain evidence="6">DSM 45817 / CECT 9037 / EuI1c</strain>
    </source>
</reference>
<evidence type="ECO:0000313" key="5">
    <source>
        <dbReference type="EMBL" id="ADP84575.1"/>
    </source>
</evidence>
<dbReference type="InterPro" id="IPR041664">
    <property type="entry name" value="AAA_16"/>
</dbReference>
<dbReference type="KEGG" id="fri:FraEuI1c_6601"/>
<evidence type="ECO:0000259" key="4">
    <source>
        <dbReference type="PROSITE" id="PS50043"/>
    </source>
</evidence>
<dbReference type="SUPFAM" id="SSF52540">
    <property type="entry name" value="P-loop containing nucleoside triphosphate hydrolases"/>
    <property type="match status" value="1"/>
</dbReference>
<dbReference type="CDD" id="cd06170">
    <property type="entry name" value="LuxR_C_like"/>
    <property type="match status" value="1"/>
</dbReference>
<dbReference type="InterPro" id="IPR016032">
    <property type="entry name" value="Sig_transdc_resp-reg_C-effctor"/>
</dbReference>
<feature type="region of interest" description="Disordered" evidence="3">
    <location>
        <begin position="1"/>
        <end position="28"/>
    </location>
</feature>
<dbReference type="SMART" id="SM00421">
    <property type="entry name" value="HTH_LUXR"/>
    <property type="match status" value="1"/>
</dbReference>
<feature type="domain" description="HTH luxR-type" evidence="4">
    <location>
        <begin position="881"/>
        <end position="946"/>
    </location>
</feature>
<evidence type="ECO:0000313" key="6">
    <source>
        <dbReference type="Proteomes" id="UP000002484"/>
    </source>
</evidence>
<organism evidence="5 6">
    <name type="scientific">Pseudofrankia inefficax (strain DSM 45817 / CECT 9037 / DDB 130130 / EuI1c)</name>
    <name type="common">Frankia inefficax</name>
    <dbReference type="NCBI Taxonomy" id="298654"/>
    <lineage>
        <taxon>Bacteria</taxon>
        <taxon>Bacillati</taxon>
        <taxon>Actinomycetota</taxon>
        <taxon>Actinomycetes</taxon>
        <taxon>Frankiales</taxon>
        <taxon>Frankiaceae</taxon>
        <taxon>Pseudofrankia</taxon>
    </lineage>
</organism>
<dbReference type="InParanoid" id="E3J9S2"/>
<dbReference type="InterPro" id="IPR027417">
    <property type="entry name" value="P-loop_NTPase"/>
</dbReference>
<sequence length="949" mass="99075">MDQLWPARPAPHRGARPAPAGSRRAPAGLVGRDHELAELADFVGRVRTESEVRLVTGDRGIGKSALLTAGARLAAAAGLTVLRTRGAAAEADLGYAGLNRLLLPVAGELVVVPPGPRRTLETAIGLREGPSPTPLVVGTALLELMWRLSASRPVLLVVDDAARLDGPTAAALTFTAARLAAVPVGIVFAFAARPDGLDLAAEEWTLTGLDEHAAAELVDREFPDLAPVWRRRAVVLAEGNPRGLLEIAAAALAERVADRQGSGPTVTDAFRRLVEARLAGLAPADRDFALITALEGVGDLRMVEAALTVLRGEQTVRAEPSRRVGLVVAQDRVSFVDPVIQAAVVAASGGERRRQAHAALASVLSAHPARHAWHLAEAAVGPDELVARRLDDVGALAAQDGDATTAERVYSRAADLSTDPAGRATRLARTAGLRAFTGDCTGAATLLSRARWAHPAITQTPLYACVAVQIVIEGGGDLDAAYRLLAGALATAVDEPADDALFAGLRQLARLCALTGRADHWAEHDRLLRLVRPQPPAFLRATATLAQAGISAATGELPPAEPLPRQVAALLAGCAERPDQELVRHAGFVLASIDQLAGLRHWVVRAVVNGRELPITRGRLASLGHLCLDQLWSGHWDQAGLLVAEGLALIEAAGLAAEAWPFHYVDGMLAAARGDVDAASTAAGELAGWSASRAAGAVNLLASRLRALAALAAGDAEDALRHALVVGAAPVAGAVLAGERMAATLDLADAAARLGRPELARLRVAALADDEAVGGSTRLALVAAVSQALVAPVDAAGPLFEAALRLVDDPSPRWPGGPQAELWPFERARARLACGEWLRRRRSTVRAAGQLKLAEEAFTALGAHAWARRANKELAATGQGRRPGQGGLTPQELQIAELAASGLTNRQIAERLFVSPRTVGAHLHRVFPKLGITSRAALRDALVQRAPAC</sequence>
<name>E3J9S2_PSEI1</name>
<dbReference type="Pfam" id="PF00196">
    <property type="entry name" value="GerE"/>
    <property type="match status" value="1"/>
</dbReference>
<keyword evidence="2" id="KW-0067">ATP-binding</keyword>
<dbReference type="PRINTS" id="PR00038">
    <property type="entry name" value="HTHLUXR"/>
</dbReference>
<dbReference type="GO" id="GO:0003677">
    <property type="term" value="F:DNA binding"/>
    <property type="evidence" value="ECO:0007669"/>
    <property type="project" value="InterPro"/>
</dbReference>
<proteinExistence type="predicted"/>
<protein>
    <submittedName>
        <fullName evidence="5">Transcriptional regulator, LuxR family</fullName>
    </submittedName>
</protein>
<dbReference type="PROSITE" id="PS50043">
    <property type="entry name" value="HTH_LUXR_2"/>
    <property type="match status" value="1"/>
</dbReference>
<dbReference type="PROSITE" id="PS00622">
    <property type="entry name" value="HTH_LUXR_1"/>
    <property type="match status" value="1"/>
</dbReference>